<evidence type="ECO:0000313" key="1">
    <source>
        <dbReference type="Proteomes" id="UP000887566"/>
    </source>
</evidence>
<keyword evidence="1" id="KW-1185">Reference proteome</keyword>
<organism evidence="1 2">
    <name type="scientific">Plectus sambesii</name>
    <dbReference type="NCBI Taxonomy" id="2011161"/>
    <lineage>
        <taxon>Eukaryota</taxon>
        <taxon>Metazoa</taxon>
        <taxon>Ecdysozoa</taxon>
        <taxon>Nematoda</taxon>
        <taxon>Chromadorea</taxon>
        <taxon>Plectida</taxon>
        <taxon>Plectina</taxon>
        <taxon>Plectoidea</taxon>
        <taxon>Plectidae</taxon>
        <taxon>Plectus</taxon>
    </lineage>
</organism>
<reference evidence="2" key="1">
    <citation type="submission" date="2022-11" db="UniProtKB">
        <authorList>
            <consortium name="WormBaseParasite"/>
        </authorList>
    </citation>
    <scope>IDENTIFICATION</scope>
</reference>
<accession>A0A914WIC8</accession>
<dbReference type="WBParaSite" id="PSAMB.scaffold4333size14982.g24155.t1">
    <property type="protein sequence ID" value="PSAMB.scaffold4333size14982.g24155.t1"/>
    <property type="gene ID" value="PSAMB.scaffold4333size14982.g24155"/>
</dbReference>
<dbReference type="AlphaFoldDB" id="A0A914WIC8"/>
<dbReference type="Proteomes" id="UP000887566">
    <property type="component" value="Unplaced"/>
</dbReference>
<sequence>MHPSWVKCLPKVQALPHSANYCDEAEALTAQHGHHANYPIWHRHMGFGLASGEQTGNNTVANGEADGRHTNLRPSTQQVALQHPKGHCHHQSCSTTKVAVGVEDCYNEWRMMGQAHHQMVPNKY</sequence>
<evidence type="ECO:0000313" key="2">
    <source>
        <dbReference type="WBParaSite" id="PSAMB.scaffold4333size14982.g24155.t1"/>
    </source>
</evidence>
<name>A0A914WIC8_9BILA</name>
<proteinExistence type="predicted"/>
<protein>
    <submittedName>
        <fullName evidence="2">Ultrabithorax</fullName>
    </submittedName>
</protein>